<dbReference type="Gene3D" id="3.40.50.1820">
    <property type="entry name" value="alpha/beta hydrolase"/>
    <property type="match status" value="1"/>
</dbReference>
<comment type="caution">
    <text evidence="2">The sequence shown here is derived from an EMBL/GenBank/DDBJ whole genome shotgun (WGS) entry which is preliminary data.</text>
</comment>
<proteinExistence type="predicted"/>
<keyword evidence="3" id="KW-1185">Reference proteome</keyword>
<reference evidence="2 3" key="1">
    <citation type="submission" date="2024-10" db="EMBL/GenBank/DDBJ databases">
        <title>The Natural Products Discovery Center: Release of the First 8490 Sequenced Strains for Exploring Actinobacteria Biosynthetic Diversity.</title>
        <authorList>
            <person name="Kalkreuter E."/>
            <person name="Kautsar S.A."/>
            <person name="Yang D."/>
            <person name="Bader C.D."/>
            <person name="Teijaro C.N."/>
            <person name="Fluegel L."/>
            <person name="Davis C.M."/>
            <person name="Simpson J.R."/>
            <person name="Lauterbach L."/>
            <person name="Steele A.D."/>
            <person name="Gui C."/>
            <person name="Meng S."/>
            <person name="Li G."/>
            <person name="Viehrig K."/>
            <person name="Ye F."/>
            <person name="Su P."/>
            <person name="Kiefer A.F."/>
            <person name="Nichols A."/>
            <person name="Cepeda A.J."/>
            <person name="Yan W."/>
            <person name="Fan B."/>
            <person name="Jiang Y."/>
            <person name="Adhikari A."/>
            <person name="Zheng C.-J."/>
            <person name="Schuster L."/>
            <person name="Cowan T.M."/>
            <person name="Smanski M.J."/>
            <person name="Chevrette M.G."/>
            <person name="De Carvalho L.P.S."/>
            <person name="Shen B."/>
        </authorList>
    </citation>
    <scope>NUCLEOTIDE SEQUENCE [LARGE SCALE GENOMIC DNA]</scope>
    <source>
        <strain evidence="2 3">NPDC019626</strain>
    </source>
</reference>
<feature type="signal peptide" evidence="1">
    <location>
        <begin position="1"/>
        <end position="34"/>
    </location>
</feature>
<dbReference type="EMBL" id="JBIRXV010000003">
    <property type="protein sequence ID" value="MFI2322046.1"/>
    <property type="molecule type" value="Genomic_DNA"/>
</dbReference>
<gene>
    <name evidence="2" type="ORF">ACH47G_16275</name>
</gene>
<organism evidence="2 3">
    <name type="scientific">Nocardia beijingensis</name>
    <dbReference type="NCBI Taxonomy" id="95162"/>
    <lineage>
        <taxon>Bacteria</taxon>
        <taxon>Bacillati</taxon>
        <taxon>Actinomycetota</taxon>
        <taxon>Actinomycetes</taxon>
        <taxon>Mycobacteriales</taxon>
        <taxon>Nocardiaceae</taxon>
        <taxon>Nocardia</taxon>
    </lineage>
</organism>
<dbReference type="Pfam" id="PF01674">
    <property type="entry name" value="Lipase_2"/>
    <property type="match status" value="1"/>
</dbReference>
<dbReference type="Proteomes" id="UP001611450">
    <property type="component" value="Unassembled WGS sequence"/>
</dbReference>
<dbReference type="SUPFAM" id="SSF53474">
    <property type="entry name" value="alpha/beta-Hydrolases"/>
    <property type="match status" value="1"/>
</dbReference>
<dbReference type="InterPro" id="IPR029058">
    <property type="entry name" value="AB_hydrolase_fold"/>
</dbReference>
<keyword evidence="1" id="KW-0732">Signal</keyword>
<dbReference type="RefSeq" id="WP_396947387.1">
    <property type="nucleotide sequence ID" value="NZ_JBIRXV010000003.1"/>
</dbReference>
<protein>
    <submittedName>
        <fullName evidence="2">Esterase/lipase family protein</fullName>
    </submittedName>
</protein>
<accession>A0ABW7WHZ2</accession>
<name>A0ABW7WHZ2_9NOCA</name>
<sequence>MRTTSITRRIGMALLTLVATATASLGIATPQAAAAPARDPILFVHGWQGSAADWNYMWGRFLDAGYSADEMARFTYDSTQSNKDIASQVKAQVDALRAKTGAAKVDIISHSMGGLNSRWYLKNLDGLNFVDDWVSIAGPNHGTDTANGCLDASCVEMRPGSTFLADLNSGDETPGRVNYGTWWSPCDEIINPDTSTILSGAANNQAPCLSHIALLSSSTVFEGVRDFVK</sequence>
<dbReference type="PANTHER" id="PTHR32015">
    <property type="entry name" value="FASTING INDUCED LIPASE"/>
    <property type="match status" value="1"/>
</dbReference>
<evidence type="ECO:0000313" key="3">
    <source>
        <dbReference type="Proteomes" id="UP001611450"/>
    </source>
</evidence>
<dbReference type="InterPro" id="IPR002918">
    <property type="entry name" value="Lipase_EstA/Esterase_EstB"/>
</dbReference>
<evidence type="ECO:0000313" key="2">
    <source>
        <dbReference type="EMBL" id="MFI2322046.1"/>
    </source>
</evidence>
<dbReference type="PANTHER" id="PTHR32015:SF1">
    <property type="entry name" value="LIPASE"/>
    <property type="match status" value="1"/>
</dbReference>
<feature type="chain" id="PRO_5046795310" evidence="1">
    <location>
        <begin position="35"/>
        <end position="229"/>
    </location>
</feature>
<dbReference type="PROSITE" id="PS51318">
    <property type="entry name" value="TAT"/>
    <property type="match status" value="1"/>
</dbReference>
<dbReference type="InterPro" id="IPR006311">
    <property type="entry name" value="TAT_signal"/>
</dbReference>
<evidence type="ECO:0000256" key="1">
    <source>
        <dbReference type="SAM" id="SignalP"/>
    </source>
</evidence>